<feature type="transmembrane region" description="Helical" evidence="18">
    <location>
        <begin position="173"/>
        <end position="193"/>
    </location>
</feature>
<evidence type="ECO:0000256" key="13">
    <source>
        <dbReference type="ARBA" id="ARBA00023306"/>
    </source>
</evidence>
<dbReference type="InterPro" id="IPR003593">
    <property type="entry name" value="AAA+_ATPase"/>
</dbReference>
<evidence type="ECO:0000256" key="18">
    <source>
        <dbReference type="SAM" id="Phobius"/>
    </source>
</evidence>
<evidence type="ECO:0000256" key="5">
    <source>
        <dbReference type="ARBA" id="ARBA00022618"/>
    </source>
</evidence>
<dbReference type="SUPFAM" id="SSF46785">
    <property type="entry name" value="Winged helix' DNA-binding domain"/>
    <property type="match status" value="1"/>
</dbReference>
<sequence>MARLSRLNTPNLSSPALRSALQRRSEEAAGVLLWLVALALSCALWSYDPLDPSPDVSTTRVASNLLGWPGSYLSDSLIQGVGLGSSMLVIGLVAWGWRLLRHRGLSVFPVRAAALLCLPCVVGALLAAGPMLITVIHAPEWPSDAGVGGGVGATIASNAIAAGTSAIGPAGGVLMWILGGLLALLLAALAFGLDRREWSALGRFTGRSTLWLTSRPVILARRYVAMQRRQDQPANQGTAYAHAGGATPSYTGRPMPETNWTPPSDARRAAVRRNEAPASSSRPEPAVAAAGAKTAQINDEPLRLAAPQLGSITAPSPAAYPAARGSGRLVGVKGEEDAPAIALPGPTTAEPRPQPIHRATEPAPHTAPEPEAFDDEQPYSPPAPQPPPQDYARREPTQAEQPTPVAPQEAPRKPLLTRLFGGRDAEAGHGDKGRARDATNQPGAGWTLPPVSLLRSPPLSRADSAPSREALDANARLLENVLSDFGVQGRIVDIHPGPVVTLYELEPAPGIRAARVIGLADDVARSLSVLSVRIATVPGRNVIGIEVPNALRETVYLTELFDRPEWKNPTGRLELALGKDIAGAAVFSDLAKMPHLLVAGTTGSGKSVGINSMILSLLFRLSPDECRLIMIDPKVLELSIYDGIPHLLTPVVTEPNKAVTALKWVVREMDRRYRAMAHLQVRNIAGYNERAAQVRDRGEEVTRRVQTGYDPETGNPIFEEQSLTLDPLPFIVVIIDEMADLMMTAGKEIDSAVQRLAQKARAAGIHVIMATQRPSVDVITGTIKANFPTRISFQVISKFDSRTILGEQGAEQLLGQGDMLFMQGGGRITRVHGPFVADSEVEAVVSFLREQGEPIYNEDVISEREEETGAAAFEGGGGGGDGDGGLYDKAVAVVIREGKASTSFVQRHLSIGYNRAAKLIEQMEKNNIVSAADHVGRRKVLIGRGADD</sequence>
<keyword evidence="10 18" id="KW-1133">Transmembrane helix</keyword>
<dbReference type="PROSITE" id="PS50901">
    <property type="entry name" value="FTSK"/>
    <property type="match status" value="1"/>
</dbReference>
<dbReference type="EMBL" id="BJYF01000001">
    <property type="protein sequence ID" value="GEN58456.1"/>
    <property type="molecule type" value="Genomic_DNA"/>
</dbReference>
<accession>A0A511X678</accession>
<dbReference type="OrthoDB" id="9807790at2"/>
<dbReference type="SUPFAM" id="SSF52540">
    <property type="entry name" value="P-loop containing nucleoside triphosphate hydrolases"/>
    <property type="match status" value="1"/>
</dbReference>
<dbReference type="Pfam" id="PF09397">
    <property type="entry name" value="FtsK_gamma"/>
    <property type="match status" value="1"/>
</dbReference>
<protein>
    <recommendedName>
        <fullName evidence="3">DNA translocase FtsK</fullName>
    </recommendedName>
</protein>
<reference evidence="20 21" key="1">
    <citation type="submission" date="2019-07" db="EMBL/GenBank/DDBJ databases">
        <title>Whole genome shotgun sequence of Acetobacter nitrogenifigens NBRC 105050.</title>
        <authorList>
            <person name="Hosoyama A."/>
            <person name="Uohara A."/>
            <person name="Ohji S."/>
            <person name="Ichikawa N."/>
        </authorList>
    </citation>
    <scope>NUCLEOTIDE SEQUENCE [LARGE SCALE GENOMIC DNA]</scope>
    <source>
        <strain evidence="20 21">NBRC 105050</strain>
    </source>
</reference>
<evidence type="ECO:0000256" key="7">
    <source>
        <dbReference type="ARBA" id="ARBA00022741"/>
    </source>
</evidence>
<evidence type="ECO:0000256" key="2">
    <source>
        <dbReference type="ARBA" id="ARBA00006474"/>
    </source>
</evidence>
<evidence type="ECO:0000256" key="11">
    <source>
        <dbReference type="ARBA" id="ARBA00023125"/>
    </source>
</evidence>
<dbReference type="InterPro" id="IPR036390">
    <property type="entry name" value="WH_DNA-bd_sf"/>
</dbReference>
<feature type="transmembrane region" description="Helical" evidence="18">
    <location>
        <begin position="112"/>
        <end position="133"/>
    </location>
</feature>
<comment type="caution">
    <text evidence="20">The sequence shown here is derived from an EMBL/GenBank/DDBJ whole genome shotgun (WGS) entry which is preliminary data.</text>
</comment>
<evidence type="ECO:0000256" key="3">
    <source>
        <dbReference type="ARBA" id="ARBA00020887"/>
    </source>
</evidence>
<dbReference type="CDD" id="cd01127">
    <property type="entry name" value="TrwB_TraG_TraD_VirD4"/>
    <property type="match status" value="1"/>
</dbReference>
<dbReference type="InterPro" id="IPR027417">
    <property type="entry name" value="P-loop_NTPase"/>
</dbReference>
<dbReference type="Gene3D" id="3.30.980.40">
    <property type="match status" value="1"/>
</dbReference>
<evidence type="ECO:0000256" key="6">
    <source>
        <dbReference type="ARBA" id="ARBA00022692"/>
    </source>
</evidence>
<dbReference type="InterPro" id="IPR002543">
    <property type="entry name" value="FtsK_dom"/>
</dbReference>
<dbReference type="Proteomes" id="UP000321635">
    <property type="component" value="Unassembled WGS sequence"/>
</dbReference>
<organism evidence="20 21">
    <name type="scientific">Acetobacter nitrogenifigens DSM 23921 = NBRC 105050</name>
    <dbReference type="NCBI Taxonomy" id="1120919"/>
    <lineage>
        <taxon>Bacteria</taxon>
        <taxon>Pseudomonadati</taxon>
        <taxon>Pseudomonadota</taxon>
        <taxon>Alphaproteobacteria</taxon>
        <taxon>Acetobacterales</taxon>
        <taxon>Acetobacteraceae</taxon>
        <taxon>Acetobacter</taxon>
    </lineage>
</organism>
<dbReference type="Pfam" id="PF01580">
    <property type="entry name" value="FtsK_SpoIIIE"/>
    <property type="match status" value="1"/>
</dbReference>
<evidence type="ECO:0000256" key="15">
    <source>
        <dbReference type="ARBA" id="ARBA00025923"/>
    </source>
</evidence>
<dbReference type="Gene3D" id="1.10.10.10">
    <property type="entry name" value="Winged helix-like DNA-binding domain superfamily/Winged helix DNA-binding domain"/>
    <property type="match status" value="1"/>
</dbReference>
<dbReference type="GO" id="GO:0005524">
    <property type="term" value="F:ATP binding"/>
    <property type="evidence" value="ECO:0007669"/>
    <property type="project" value="UniProtKB-UniRule"/>
</dbReference>
<feature type="compositionally biased region" description="Basic and acidic residues" evidence="17">
    <location>
        <begin position="421"/>
        <end position="437"/>
    </location>
</feature>
<keyword evidence="4" id="KW-1003">Cell membrane</keyword>
<evidence type="ECO:0000256" key="14">
    <source>
        <dbReference type="ARBA" id="ARBA00024784"/>
    </source>
</evidence>
<dbReference type="SMART" id="SM00843">
    <property type="entry name" value="Ftsk_gamma"/>
    <property type="match status" value="1"/>
</dbReference>
<dbReference type="Pfam" id="PF17854">
    <property type="entry name" value="FtsK_alpha"/>
    <property type="match status" value="1"/>
</dbReference>
<evidence type="ECO:0000256" key="8">
    <source>
        <dbReference type="ARBA" id="ARBA00022829"/>
    </source>
</evidence>
<dbReference type="Pfam" id="PF13491">
    <property type="entry name" value="FtsK_4TM"/>
    <property type="match status" value="1"/>
</dbReference>
<dbReference type="InterPro" id="IPR025199">
    <property type="entry name" value="FtsK_4TM"/>
</dbReference>
<dbReference type="InterPro" id="IPR041027">
    <property type="entry name" value="FtsK_alpha"/>
</dbReference>
<feature type="domain" description="FtsK" evidence="19">
    <location>
        <begin position="583"/>
        <end position="802"/>
    </location>
</feature>
<evidence type="ECO:0000313" key="21">
    <source>
        <dbReference type="Proteomes" id="UP000321635"/>
    </source>
</evidence>
<dbReference type="Gene3D" id="3.40.50.300">
    <property type="entry name" value="P-loop containing nucleotide triphosphate hydrolases"/>
    <property type="match status" value="1"/>
</dbReference>
<dbReference type="GO" id="GO:0007059">
    <property type="term" value="P:chromosome segregation"/>
    <property type="evidence" value="ECO:0007669"/>
    <property type="project" value="UniProtKB-KW"/>
</dbReference>
<proteinExistence type="inferred from homology"/>
<keyword evidence="7 16" id="KW-0547">Nucleotide-binding</keyword>
<gene>
    <name evidence="20" type="ORF">ANI02nite_03400</name>
</gene>
<dbReference type="SMART" id="SM00382">
    <property type="entry name" value="AAA"/>
    <property type="match status" value="1"/>
</dbReference>
<evidence type="ECO:0000256" key="12">
    <source>
        <dbReference type="ARBA" id="ARBA00023136"/>
    </source>
</evidence>
<evidence type="ECO:0000313" key="20">
    <source>
        <dbReference type="EMBL" id="GEN58456.1"/>
    </source>
</evidence>
<dbReference type="PANTHER" id="PTHR22683:SF41">
    <property type="entry name" value="DNA TRANSLOCASE FTSK"/>
    <property type="match status" value="1"/>
</dbReference>
<evidence type="ECO:0000256" key="17">
    <source>
        <dbReference type="SAM" id="MobiDB-lite"/>
    </source>
</evidence>
<evidence type="ECO:0000256" key="10">
    <source>
        <dbReference type="ARBA" id="ARBA00022989"/>
    </source>
</evidence>
<keyword evidence="13" id="KW-0131">Cell cycle</keyword>
<evidence type="ECO:0000259" key="19">
    <source>
        <dbReference type="PROSITE" id="PS50901"/>
    </source>
</evidence>
<keyword evidence="6 18" id="KW-0812">Transmembrane</keyword>
<feature type="transmembrane region" description="Helical" evidence="18">
    <location>
        <begin position="28"/>
        <end position="47"/>
    </location>
</feature>
<keyword evidence="21" id="KW-1185">Reference proteome</keyword>
<evidence type="ECO:0000256" key="4">
    <source>
        <dbReference type="ARBA" id="ARBA00022475"/>
    </source>
</evidence>
<comment type="subcellular location">
    <subcellularLocation>
        <location evidence="1">Cell membrane</location>
        <topology evidence="1">Multi-pass membrane protein</topology>
    </subcellularLocation>
</comment>
<dbReference type="InterPro" id="IPR036388">
    <property type="entry name" value="WH-like_DNA-bd_sf"/>
</dbReference>
<comment type="similarity">
    <text evidence="2">Belongs to the FtsK/SpoIIIE/SftA family.</text>
</comment>
<keyword evidence="12 18" id="KW-0472">Membrane</keyword>
<name>A0A511X678_9PROT</name>
<feature type="compositionally biased region" description="Low complexity" evidence="17">
    <location>
        <begin position="361"/>
        <end position="370"/>
    </location>
</feature>
<comment type="subunit">
    <text evidence="15">Homohexamer. Forms a ring that surrounds DNA.</text>
</comment>
<evidence type="ECO:0000256" key="9">
    <source>
        <dbReference type="ARBA" id="ARBA00022840"/>
    </source>
</evidence>
<dbReference type="GO" id="GO:0003677">
    <property type="term" value="F:DNA binding"/>
    <property type="evidence" value="ECO:0007669"/>
    <property type="project" value="UniProtKB-KW"/>
</dbReference>
<feature type="compositionally biased region" description="Pro residues" evidence="17">
    <location>
        <begin position="379"/>
        <end position="389"/>
    </location>
</feature>
<dbReference type="AlphaFoldDB" id="A0A511X678"/>
<feature type="transmembrane region" description="Helical" evidence="18">
    <location>
        <begin position="77"/>
        <end position="100"/>
    </location>
</feature>
<comment type="function">
    <text evidence="14">Essential cell division protein that coordinates cell division and chromosome segregation. The N-terminus is involved in assembly of the cell-division machinery. The C-terminus functions as a DNA motor that moves dsDNA in an ATP-dependent manner towards the dif recombination site, which is located within the replication terminus region. Translocation stops specifically at Xer-dif sites, where FtsK interacts with the Xer recombinase, allowing activation of chromosome unlinking by recombination. FtsK orienting polar sequences (KOPS) guide the direction of DNA translocation. FtsK can remove proteins from DNA as it translocates, but translocation stops specifically at XerCD-dif site, thereby preventing removal of XerC and XerD from dif.</text>
</comment>
<dbReference type="RefSeq" id="WP_026396599.1">
    <property type="nucleotide sequence ID" value="NZ_AUBI01000001.1"/>
</dbReference>
<feature type="region of interest" description="Disordered" evidence="17">
    <location>
        <begin position="230"/>
        <end position="293"/>
    </location>
</feature>
<evidence type="ECO:0000256" key="1">
    <source>
        <dbReference type="ARBA" id="ARBA00004651"/>
    </source>
</evidence>
<keyword evidence="8" id="KW-0159">Chromosome partition</keyword>
<evidence type="ECO:0000256" key="16">
    <source>
        <dbReference type="PROSITE-ProRule" id="PRU00289"/>
    </source>
</evidence>
<dbReference type="InterPro" id="IPR050206">
    <property type="entry name" value="FtsK/SpoIIIE/SftA"/>
</dbReference>
<dbReference type="InterPro" id="IPR018541">
    <property type="entry name" value="Ftsk_gamma"/>
</dbReference>
<dbReference type="GO" id="GO:0051301">
    <property type="term" value="P:cell division"/>
    <property type="evidence" value="ECO:0007669"/>
    <property type="project" value="UniProtKB-KW"/>
</dbReference>
<feature type="compositionally biased region" description="Basic and acidic residues" evidence="17">
    <location>
        <begin position="265"/>
        <end position="275"/>
    </location>
</feature>
<keyword evidence="5" id="KW-0132">Cell division</keyword>
<dbReference type="GO" id="GO:0005886">
    <property type="term" value="C:plasma membrane"/>
    <property type="evidence" value="ECO:0007669"/>
    <property type="project" value="UniProtKB-SubCell"/>
</dbReference>
<feature type="binding site" evidence="16">
    <location>
        <begin position="600"/>
        <end position="607"/>
    </location>
    <ligand>
        <name>ATP</name>
        <dbReference type="ChEBI" id="CHEBI:30616"/>
    </ligand>
</feature>
<feature type="compositionally biased region" description="Low complexity" evidence="17">
    <location>
        <begin position="448"/>
        <end position="461"/>
    </location>
</feature>
<dbReference type="PANTHER" id="PTHR22683">
    <property type="entry name" value="SPORULATION PROTEIN RELATED"/>
    <property type="match status" value="1"/>
</dbReference>
<dbReference type="STRING" id="1120919.GCA_000429165_00343"/>
<keyword evidence="9 16" id="KW-0067">ATP-binding</keyword>
<keyword evidence="11" id="KW-0238">DNA-binding</keyword>
<feature type="region of interest" description="Disordered" evidence="17">
    <location>
        <begin position="338"/>
        <end position="467"/>
    </location>
</feature>